<dbReference type="Gene3D" id="3.30.70.80">
    <property type="entry name" value="Peptidase S8 propeptide/proteinase inhibitor I9"/>
    <property type="match status" value="1"/>
</dbReference>
<organism evidence="1 2">
    <name type="scientific">Hortaea werneckii</name>
    <name type="common">Black yeast</name>
    <name type="synonym">Cladosporium werneckii</name>
    <dbReference type="NCBI Taxonomy" id="91943"/>
    <lineage>
        <taxon>Eukaryota</taxon>
        <taxon>Fungi</taxon>
        <taxon>Dikarya</taxon>
        <taxon>Ascomycota</taxon>
        <taxon>Pezizomycotina</taxon>
        <taxon>Dothideomycetes</taxon>
        <taxon>Dothideomycetidae</taxon>
        <taxon>Mycosphaerellales</taxon>
        <taxon>Teratosphaeriaceae</taxon>
        <taxon>Hortaea</taxon>
    </lineage>
</organism>
<accession>A0A3M7B7E2</accession>
<dbReference type="EMBL" id="QWIM01000376">
    <property type="protein sequence ID" value="RMY35420.1"/>
    <property type="molecule type" value="Genomic_DNA"/>
</dbReference>
<name>A0A3M7B7E2_HORWE</name>
<dbReference type="InterPro" id="IPR037045">
    <property type="entry name" value="S8pro/Inhibitor_I9_sf"/>
</dbReference>
<evidence type="ECO:0000313" key="1">
    <source>
        <dbReference type="EMBL" id="RMY35420.1"/>
    </source>
</evidence>
<dbReference type="AlphaFoldDB" id="A0A3M7B7E2"/>
<comment type="caution">
    <text evidence="1">The sequence shown here is derived from an EMBL/GenBank/DDBJ whole genome shotgun (WGS) entry which is preliminary data.</text>
</comment>
<dbReference type="SUPFAM" id="SSF54897">
    <property type="entry name" value="Protease propeptides/inhibitors"/>
    <property type="match status" value="1"/>
</dbReference>
<evidence type="ECO:0008006" key="3">
    <source>
        <dbReference type="Google" id="ProtNLM"/>
    </source>
</evidence>
<dbReference type="VEuPathDB" id="FungiDB:BTJ68_10090"/>
<reference evidence="1 2" key="1">
    <citation type="journal article" date="2018" name="BMC Genomics">
        <title>Genomic evidence for intraspecific hybridization in a clonal and extremely halotolerant yeast.</title>
        <authorList>
            <person name="Gostincar C."/>
            <person name="Stajich J.E."/>
            <person name="Zupancic J."/>
            <person name="Zalar P."/>
            <person name="Gunde-Cimerman N."/>
        </authorList>
    </citation>
    <scope>NUCLEOTIDE SEQUENCE [LARGE SCALE GENOMIC DNA]</scope>
    <source>
        <strain evidence="1 2">EXF-6651</strain>
    </source>
</reference>
<gene>
    <name evidence="1" type="ORF">D0866_04619</name>
</gene>
<sequence>MPTINHRNQQVSLKEGASADQLDAAKKQCSDQGGKIVHEFKLVKGFTYNDTEIRADKVFFAHIRAEFPADKVHTLSSNEHINVEDDKQVTTQ</sequence>
<dbReference type="Proteomes" id="UP000276864">
    <property type="component" value="Unassembled WGS sequence"/>
</dbReference>
<proteinExistence type="predicted"/>
<evidence type="ECO:0000313" key="2">
    <source>
        <dbReference type="Proteomes" id="UP000276864"/>
    </source>
</evidence>
<protein>
    <recommendedName>
        <fullName evidence="3">Inhibitor I9 domain-containing protein</fullName>
    </recommendedName>
</protein>